<dbReference type="InterPro" id="IPR045851">
    <property type="entry name" value="AMP-bd_C_sf"/>
</dbReference>
<dbReference type="InterPro" id="IPR010071">
    <property type="entry name" value="AA_adenyl_dom"/>
</dbReference>
<dbReference type="GO" id="GO:0005737">
    <property type="term" value="C:cytoplasm"/>
    <property type="evidence" value="ECO:0007669"/>
    <property type="project" value="TreeGrafter"/>
</dbReference>
<dbReference type="PANTHER" id="PTHR45527">
    <property type="entry name" value="NONRIBOSOMAL PEPTIDE SYNTHETASE"/>
    <property type="match status" value="1"/>
</dbReference>
<dbReference type="InterPro" id="IPR020459">
    <property type="entry name" value="AMP-binding"/>
</dbReference>
<dbReference type="Proteomes" id="UP001175226">
    <property type="component" value="Unassembled WGS sequence"/>
</dbReference>
<keyword evidence="7" id="KW-1185">Reference proteome</keyword>
<dbReference type="InterPro" id="IPR000873">
    <property type="entry name" value="AMP-dep_synth/lig_dom"/>
</dbReference>
<feature type="domain" description="AMP-dependent synthetase/ligase" evidence="5">
    <location>
        <begin position="79"/>
        <end position="413"/>
    </location>
</feature>
<dbReference type="InterPro" id="IPR042099">
    <property type="entry name" value="ANL_N_sf"/>
</dbReference>
<dbReference type="PROSITE" id="PS00455">
    <property type="entry name" value="AMP_BINDING"/>
    <property type="match status" value="1"/>
</dbReference>
<keyword evidence="3" id="KW-0436">Ligase</keyword>
<gene>
    <name evidence="6" type="ORF">EV421DRAFT_165508</name>
</gene>
<dbReference type="AlphaFoldDB" id="A0AA39IX73"/>
<dbReference type="PANTHER" id="PTHR45527:SF11">
    <property type="entry name" value="NONRIBOSOMAL PEPTIDE SYNTHETASE 5"/>
    <property type="match status" value="1"/>
</dbReference>
<reference evidence="6" key="1">
    <citation type="submission" date="2023-06" db="EMBL/GenBank/DDBJ databases">
        <authorList>
            <consortium name="Lawrence Berkeley National Laboratory"/>
            <person name="Ahrendt S."/>
            <person name="Sahu N."/>
            <person name="Indic B."/>
            <person name="Wong-Bajracharya J."/>
            <person name="Merenyi Z."/>
            <person name="Ke H.-M."/>
            <person name="Monk M."/>
            <person name="Kocsube S."/>
            <person name="Drula E."/>
            <person name="Lipzen A."/>
            <person name="Balint B."/>
            <person name="Henrissat B."/>
            <person name="Andreopoulos B."/>
            <person name="Martin F.M."/>
            <person name="Harder C.B."/>
            <person name="Rigling D."/>
            <person name="Ford K.L."/>
            <person name="Foster G.D."/>
            <person name="Pangilinan J."/>
            <person name="Papanicolaou A."/>
            <person name="Barry K."/>
            <person name="LaButti K."/>
            <person name="Viragh M."/>
            <person name="Koriabine M."/>
            <person name="Yan M."/>
            <person name="Riley R."/>
            <person name="Champramary S."/>
            <person name="Plett K.L."/>
            <person name="Tsai I.J."/>
            <person name="Slot J."/>
            <person name="Sipos G."/>
            <person name="Plett J."/>
            <person name="Nagy L.G."/>
            <person name="Grigoriev I.V."/>
        </authorList>
    </citation>
    <scope>NUCLEOTIDE SEQUENCE</scope>
    <source>
        <strain evidence="6">FPL87.14</strain>
    </source>
</reference>
<name>A0AA39IX73_9AGAR</name>
<evidence type="ECO:0000313" key="7">
    <source>
        <dbReference type="Proteomes" id="UP001175226"/>
    </source>
</evidence>
<dbReference type="PRINTS" id="PR00154">
    <property type="entry name" value="AMPBINDING"/>
</dbReference>
<keyword evidence="1" id="KW-0596">Phosphopantetheine</keyword>
<organism evidence="6 7">
    <name type="scientific">Armillaria borealis</name>
    <dbReference type="NCBI Taxonomy" id="47425"/>
    <lineage>
        <taxon>Eukaryota</taxon>
        <taxon>Fungi</taxon>
        <taxon>Dikarya</taxon>
        <taxon>Basidiomycota</taxon>
        <taxon>Agaricomycotina</taxon>
        <taxon>Agaricomycetes</taxon>
        <taxon>Agaricomycetidae</taxon>
        <taxon>Agaricales</taxon>
        <taxon>Marasmiineae</taxon>
        <taxon>Physalacriaceae</taxon>
        <taxon>Armillaria</taxon>
    </lineage>
</organism>
<dbReference type="GO" id="GO:0016874">
    <property type="term" value="F:ligase activity"/>
    <property type="evidence" value="ECO:0007669"/>
    <property type="project" value="UniProtKB-KW"/>
</dbReference>
<sequence length="554" mass="60103">MDSNIFSASVRYLRYVLLAVLSRYFFTARTQSYSEYHRVPDFEEEEKISEKVSKPLVTSKHSFGVKADAPFTCVHHAFASAARANPLQRAVIDHLGNSISYADLDYLSSLLASYLRAHGVRPGSLVALVAQRSIAQVVAIFGILRAGAAYIPLDGDITRDDTLQSIMLDAKPTFVLVSEGCISRTKLLSRPYGCMEDVLHSIQNYPVDAVEALSQSSDTAYIIFTSGTTGKPKGVMVSHSNVTNVLSLSPGNLHIGPGVKVAQLLNIAFDMCAWETLGCLMNGGTLYLRGPRRADWIKVMKTVDVIVATPSILVPHDPVDFPNVRVVATAGEPCPQSLADKWASQATFYNCCGPTETTIVNTMHKHIPYTPLSIGKPTANNSVYILDELLQPVPFGTAGVMWAGGKGISKGYLGLDELTSQRYLKDPFLPGGTMYNTGDIGKWREDGSLDHLGRIDDQVKIKGFRVELDGINAAMQSCPTVTGACAVLIGDELVGFYTPSSVDARSVQDAVCRILPWYSVPCKFLPIPALPLTKNGKIDKAELKSIALRQPAGL</sequence>
<accession>A0AA39IX73</accession>
<dbReference type="GO" id="GO:0031177">
    <property type="term" value="F:phosphopantetheine binding"/>
    <property type="evidence" value="ECO:0007669"/>
    <property type="project" value="TreeGrafter"/>
</dbReference>
<dbReference type="Gene3D" id="3.30.300.30">
    <property type="match status" value="1"/>
</dbReference>
<evidence type="ECO:0000256" key="4">
    <source>
        <dbReference type="ARBA" id="ARBA00029454"/>
    </source>
</evidence>
<dbReference type="GO" id="GO:0044550">
    <property type="term" value="P:secondary metabolite biosynthetic process"/>
    <property type="evidence" value="ECO:0007669"/>
    <property type="project" value="TreeGrafter"/>
</dbReference>
<dbReference type="EMBL" id="JAUEPT010000112">
    <property type="protein sequence ID" value="KAK0431520.1"/>
    <property type="molecule type" value="Genomic_DNA"/>
</dbReference>
<proteinExistence type="inferred from homology"/>
<evidence type="ECO:0000259" key="5">
    <source>
        <dbReference type="Pfam" id="PF00501"/>
    </source>
</evidence>
<dbReference type="Gene3D" id="3.40.50.12780">
    <property type="entry name" value="N-terminal domain of ligase-like"/>
    <property type="match status" value="1"/>
</dbReference>
<protein>
    <submittedName>
        <fullName evidence="6">AMP-binding protein</fullName>
    </submittedName>
</protein>
<dbReference type="NCBIfam" id="TIGR01733">
    <property type="entry name" value="AA-adenyl-dom"/>
    <property type="match status" value="1"/>
</dbReference>
<evidence type="ECO:0000313" key="6">
    <source>
        <dbReference type="EMBL" id="KAK0431520.1"/>
    </source>
</evidence>
<dbReference type="Pfam" id="PF00501">
    <property type="entry name" value="AMP-binding"/>
    <property type="match status" value="1"/>
</dbReference>
<dbReference type="SUPFAM" id="SSF56801">
    <property type="entry name" value="Acetyl-CoA synthetase-like"/>
    <property type="match status" value="1"/>
</dbReference>
<dbReference type="InterPro" id="IPR020845">
    <property type="entry name" value="AMP-binding_CS"/>
</dbReference>
<comment type="caution">
    <text evidence="6">The sequence shown here is derived from an EMBL/GenBank/DDBJ whole genome shotgun (WGS) entry which is preliminary data.</text>
</comment>
<dbReference type="GO" id="GO:0043041">
    <property type="term" value="P:amino acid activation for nonribosomal peptide biosynthetic process"/>
    <property type="evidence" value="ECO:0007669"/>
    <property type="project" value="TreeGrafter"/>
</dbReference>
<evidence type="ECO:0000256" key="2">
    <source>
        <dbReference type="ARBA" id="ARBA00022553"/>
    </source>
</evidence>
<evidence type="ECO:0000256" key="3">
    <source>
        <dbReference type="ARBA" id="ARBA00022598"/>
    </source>
</evidence>
<keyword evidence="2" id="KW-0597">Phosphoprotein</keyword>
<comment type="similarity">
    <text evidence="4">Belongs to the NRP synthetase family.</text>
</comment>
<evidence type="ECO:0000256" key="1">
    <source>
        <dbReference type="ARBA" id="ARBA00022450"/>
    </source>
</evidence>